<dbReference type="PROSITE" id="PS50215">
    <property type="entry name" value="ADAM_MEPRO"/>
    <property type="match status" value="1"/>
</dbReference>
<feature type="domain" description="Peptidase M12B" evidence="14">
    <location>
        <begin position="207"/>
        <end position="430"/>
    </location>
</feature>
<dbReference type="Pfam" id="PF00200">
    <property type="entry name" value="Disintegrin"/>
    <property type="match status" value="1"/>
</dbReference>
<dbReference type="Pfam" id="PF21299">
    <property type="entry name" value="ADAM10_Cys-rich"/>
    <property type="match status" value="1"/>
</dbReference>
<proteinExistence type="predicted"/>
<evidence type="ECO:0000313" key="15">
    <source>
        <dbReference type="Proteomes" id="UP001652622"/>
    </source>
</evidence>
<keyword evidence="9" id="KW-1199">Hemostasis impairing toxin</keyword>
<dbReference type="KEGG" id="pgut:117668650"/>
<comment type="caution">
    <text evidence="10">Lacks conserved residue(s) required for the propagation of feature annotation.</text>
</comment>
<dbReference type="Gene3D" id="3.40.390.10">
    <property type="entry name" value="Collagenase (Catalytic Domain)"/>
    <property type="match status" value="1"/>
</dbReference>
<evidence type="ECO:0000256" key="11">
    <source>
        <dbReference type="SAM" id="Phobius"/>
    </source>
</evidence>
<keyword evidence="6" id="KW-0800">Toxin</keyword>
<dbReference type="OrthoDB" id="2149267at2759"/>
<accession>A0A6P9CFK7</accession>
<evidence type="ECO:0000256" key="1">
    <source>
        <dbReference type="ARBA" id="ARBA00001809"/>
    </source>
</evidence>
<keyword evidence="11" id="KW-0812">Transmembrane</keyword>
<dbReference type="Gene3D" id="4.10.70.10">
    <property type="entry name" value="Disintegrin domain"/>
    <property type="match status" value="1"/>
</dbReference>
<dbReference type="FunFam" id="4.10.70.10:FF:000003">
    <property type="entry name" value="Disintegrin and metalloproteinase domain-containing protein 17"/>
    <property type="match status" value="1"/>
</dbReference>
<keyword evidence="4" id="KW-1201">Platelet aggregation inhibiting toxin</keyword>
<feature type="chain" id="PRO_5028476817" description="ADAM10 endopeptidase" evidence="12">
    <location>
        <begin position="26"/>
        <end position="725"/>
    </location>
</feature>
<dbReference type="GO" id="GO:0005886">
    <property type="term" value="C:plasma membrane"/>
    <property type="evidence" value="ECO:0007669"/>
    <property type="project" value="TreeGrafter"/>
</dbReference>
<evidence type="ECO:0000256" key="9">
    <source>
        <dbReference type="ARBA" id="ARBA00023240"/>
    </source>
</evidence>
<dbReference type="OMA" id="LITIQNY"/>
<dbReference type="InterPro" id="IPR049038">
    <property type="entry name" value="ADAM10_Cys-rich"/>
</dbReference>
<feature type="binding site" evidence="10">
    <location>
        <position position="371"/>
    </location>
    <ligand>
        <name>Zn(2+)</name>
        <dbReference type="ChEBI" id="CHEBI:29105"/>
        <note>catalytic</note>
    </ligand>
</feature>
<evidence type="ECO:0000256" key="12">
    <source>
        <dbReference type="SAM" id="SignalP"/>
    </source>
</evidence>
<dbReference type="PROSITE" id="PS50214">
    <property type="entry name" value="DISINTEGRIN_2"/>
    <property type="match status" value="1"/>
</dbReference>
<dbReference type="SUPFAM" id="SSF57552">
    <property type="entry name" value="Blood coagulation inhibitor (disintegrin)"/>
    <property type="match status" value="1"/>
</dbReference>
<dbReference type="GO" id="GO:0046872">
    <property type="term" value="F:metal ion binding"/>
    <property type="evidence" value="ECO:0007669"/>
    <property type="project" value="UniProtKB-KW"/>
</dbReference>
<feature type="binding site" evidence="10">
    <location>
        <position position="365"/>
    </location>
    <ligand>
        <name>Zn(2+)</name>
        <dbReference type="ChEBI" id="CHEBI:29105"/>
        <note>catalytic</note>
    </ligand>
</feature>
<dbReference type="GO" id="GO:0005576">
    <property type="term" value="C:extracellular region"/>
    <property type="evidence" value="ECO:0007669"/>
    <property type="project" value="UniProtKB-SubCell"/>
</dbReference>
<dbReference type="Proteomes" id="UP001652622">
    <property type="component" value="Unplaced"/>
</dbReference>
<keyword evidence="5" id="KW-0964">Secreted</keyword>
<dbReference type="GeneID" id="117668650"/>
<comment type="catalytic activity">
    <reaction evidence="1">
        <text>Endopeptidase of broad specificity.</text>
        <dbReference type="EC" id="3.4.24.81"/>
    </reaction>
</comment>
<keyword evidence="7" id="KW-0165">Cleavage on pair of basic residues</keyword>
<sequence length="725" mass="81546">MVSFWYLNLPFWNLLLSQTTCTANGASPMRAFVKSQEKLSYDRGALEKAHREVSRGARRSLWLEFHAFQRIFRLHLWKDTRVFAKDVVLVMNETSEPADVSSVYSGTLQGDAASFCHGSIIHGVFEGFIQTQNGTYYMESAAVVKEPPEAHSFIHHQRDLDYNLLHDSKSASLAQKLHRRLQDFQRQLTAKANHTHRPRRSLNYSKTSCLLHLQADHLFYQRFGSVEAVIAQIANYIKAVNTIYEAAEFGRIRTIEFKVKTITIVQEEDPSQTPFLSPEMLLMLHSKTNWDGYCLSYLLTDRDYSGVLGIAFNGQPDDVGGICSKYQHFQEKEASLNTGLITLQKYGQLLPPRMIHVTLAHEFGHSLGAPHDQSKECSRFDLNTSRGKFLMFNYATDGTEFNNDKFSPCSIAYISNILERKKDRCFAETDRPICGNQIVDPEEECDVGSDNEDACCYSAGEPRGIQCRLKPGAACSPSQGFCCNQNCVLKPPGQRCQDENDCALESLCTGASSTCPEPLPKANFTPCGLGLRLCLNGLCEGSLCLQHGLQECQCASSPLRGRCQLCCQLPGQAETCASTSSKFWDHVFNGSDIPLLPGSPCGEKNGYCDKFHVCRFVDEDGPIARVKNFILDFIEMEDLATWMKKHWCAILLVVLTLAAMMAGTIFLFGRTLSSQSDEQFTRISHKAGSVELQRKKQHNSLRWEKEMYIKMHQKRRLPSGPVDLS</sequence>
<dbReference type="SMART" id="SM00050">
    <property type="entry name" value="DISIN"/>
    <property type="match status" value="1"/>
</dbReference>
<dbReference type="InterPro" id="IPR051489">
    <property type="entry name" value="ADAM_Metalloproteinase"/>
</dbReference>
<dbReference type="GO" id="GO:0006509">
    <property type="term" value="P:membrane protein ectodomain proteolysis"/>
    <property type="evidence" value="ECO:0007669"/>
    <property type="project" value="TreeGrafter"/>
</dbReference>
<dbReference type="GO" id="GO:0090729">
    <property type="term" value="F:toxin activity"/>
    <property type="evidence" value="ECO:0007669"/>
    <property type="project" value="UniProtKB-KW"/>
</dbReference>
<reference evidence="16" key="1">
    <citation type="submission" date="2025-08" db="UniProtKB">
        <authorList>
            <consortium name="RefSeq"/>
        </authorList>
    </citation>
    <scope>IDENTIFICATION</scope>
    <source>
        <tissue evidence="16">Blood</tissue>
    </source>
</reference>
<organism evidence="15 16">
    <name type="scientific">Pantherophis guttatus</name>
    <name type="common">Corn snake</name>
    <name type="synonym">Elaphe guttata</name>
    <dbReference type="NCBI Taxonomy" id="94885"/>
    <lineage>
        <taxon>Eukaryota</taxon>
        <taxon>Metazoa</taxon>
        <taxon>Chordata</taxon>
        <taxon>Craniata</taxon>
        <taxon>Vertebrata</taxon>
        <taxon>Euteleostomi</taxon>
        <taxon>Lepidosauria</taxon>
        <taxon>Squamata</taxon>
        <taxon>Bifurcata</taxon>
        <taxon>Unidentata</taxon>
        <taxon>Episquamata</taxon>
        <taxon>Toxicofera</taxon>
        <taxon>Serpentes</taxon>
        <taxon>Colubroidea</taxon>
        <taxon>Colubridae</taxon>
        <taxon>Colubrinae</taxon>
        <taxon>Pantherophis</taxon>
    </lineage>
</organism>
<dbReference type="GO" id="GO:0004222">
    <property type="term" value="F:metalloendopeptidase activity"/>
    <property type="evidence" value="ECO:0007669"/>
    <property type="project" value="InterPro"/>
</dbReference>
<keyword evidence="10" id="KW-0862">Zinc</keyword>
<dbReference type="InParanoid" id="A0A6P9CFK7"/>
<gene>
    <name evidence="16" type="primary">LOC117668650</name>
</gene>
<comment type="subcellular location">
    <subcellularLocation>
        <location evidence="2">Secreted</location>
    </subcellularLocation>
</comment>
<evidence type="ECO:0000259" key="14">
    <source>
        <dbReference type="PROSITE" id="PS50215"/>
    </source>
</evidence>
<evidence type="ECO:0000256" key="5">
    <source>
        <dbReference type="ARBA" id="ARBA00022525"/>
    </source>
</evidence>
<dbReference type="InterPro" id="IPR036436">
    <property type="entry name" value="Disintegrin_dom_sf"/>
</dbReference>
<feature type="active site" evidence="10">
    <location>
        <position position="362"/>
    </location>
</feature>
<dbReference type="InterPro" id="IPR001762">
    <property type="entry name" value="Disintegrin_dom"/>
</dbReference>
<evidence type="ECO:0000256" key="8">
    <source>
        <dbReference type="ARBA" id="ARBA00023157"/>
    </source>
</evidence>
<evidence type="ECO:0000259" key="13">
    <source>
        <dbReference type="PROSITE" id="PS50214"/>
    </source>
</evidence>
<dbReference type="RefSeq" id="XP_034278585.1">
    <property type="nucleotide sequence ID" value="XM_034422694.2"/>
</dbReference>
<dbReference type="InterPro" id="IPR001590">
    <property type="entry name" value="Peptidase_M12B"/>
</dbReference>
<dbReference type="SUPFAM" id="SSF55486">
    <property type="entry name" value="Metalloproteases ('zincins'), catalytic domain"/>
    <property type="match status" value="1"/>
</dbReference>
<keyword evidence="11" id="KW-0472">Membrane</keyword>
<keyword evidence="12" id="KW-0732">Signal</keyword>
<keyword evidence="8" id="KW-1015">Disulfide bond</keyword>
<feature type="domain" description="Disintegrin" evidence="13">
    <location>
        <begin position="431"/>
        <end position="523"/>
    </location>
</feature>
<evidence type="ECO:0000256" key="7">
    <source>
        <dbReference type="ARBA" id="ARBA00022685"/>
    </source>
</evidence>
<keyword evidence="10" id="KW-0479">Metal-binding</keyword>
<dbReference type="EC" id="3.4.24.81" evidence="3"/>
<protein>
    <recommendedName>
        <fullName evidence="3">ADAM10 endopeptidase</fullName>
        <ecNumber evidence="3">3.4.24.81</ecNumber>
    </recommendedName>
</protein>
<dbReference type="GO" id="GO:0007219">
    <property type="term" value="P:Notch signaling pathway"/>
    <property type="evidence" value="ECO:0007669"/>
    <property type="project" value="TreeGrafter"/>
</dbReference>
<evidence type="ECO:0000256" key="4">
    <source>
        <dbReference type="ARBA" id="ARBA00022442"/>
    </source>
</evidence>
<dbReference type="PANTHER" id="PTHR45702:SF1">
    <property type="entry name" value="DISINTEGRIN AND METALLOPROTEINASE DOMAIN-CONTAINING PROTEIN 10 ISOFORM X1"/>
    <property type="match status" value="1"/>
</dbReference>
<keyword evidence="11" id="KW-1133">Transmembrane helix</keyword>
<evidence type="ECO:0000313" key="16">
    <source>
        <dbReference type="RefSeq" id="XP_034278585.1"/>
    </source>
</evidence>
<evidence type="ECO:0000256" key="6">
    <source>
        <dbReference type="ARBA" id="ARBA00022656"/>
    </source>
</evidence>
<feature type="transmembrane region" description="Helical" evidence="11">
    <location>
        <begin position="649"/>
        <end position="669"/>
    </location>
</feature>
<feature type="binding site" evidence="10">
    <location>
        <position position="361"/>
    </location>
    <ligand>
        <name>Zn(2+)</name>
        <dbReference type="ChEBI" id="CHEBI:29105"/>
        <note>catalytic</note>
    </ligand>
</feature>
<evidence type="ECO:0000256" key="2">
    <source>
        <dbReference type="ARBA" id="ARBA00004613"/>
    </source>
</evidence>
<name>A0A6P9CFK7_PANGU</name>
<evidence type="ECO:0000256" key="3">
    <source>
        <dbReference type="ARBA" id="ARBA00012332"/>
    </source>
</evidence>
<keyword evidence="15" id="KW-1185">Reference proteome</keyword>
<dbReference type="PANTHER" id="PTHR45702">
    <property type="entry name" value="ADAM10/ADAM17 METALLOPEPTIDASE FAMILY MEMBER"/>
    <property type="match status" value="1"/>
</dbReference>
<feature type="signal peptide" evidence="12">
    <location>
        <begin position="1"/>
        <end position="25"/>
    </location>
</feature>
<dbReference type="InterPro" id="IPR024079">
    <property type="entry name" value="MetalloPept_cat_dom_sf"/>
</dbReference>
<dbReference type="Pfam" id="PF13574">
    <property type="entry name" value="Reprolysin_2"/>
    <property type="match status" value="1"/>
</dbReference>
<dbReference type="AlphaFoldDB" id="A0A6P9CFK7"/>
<evidence type="ECO:0000256" key="10">
    <source>
        <dbReference type="PROSITE-ProRule" id="PRU00276"/>
    </source>
</evidence>